<sequence>MSGVEINFYPIDTLHVPQWSESVPYTDDWKFINALLRFDERASSPKHLGRCTLVRLPVVPELEGPVPTPLTMRHPSSLCRNYNKGKYGWGNSHGAHGGEFLATYFDSSASGLSSGLSSFEPPYLSPVLDSYGSSSFPAAFSIGNRLPSWGFSKICLKNHVGVYGNQQGDENNEDAAENVEEDGDSHDCGEGDSDVPGCLQLVQRIVDLFGVWHPHDETRKDNEEELKRYF</sequence>
<reference evidence="2 4" key="1">
    <citation type="submission" date="2020-01" db="EMBL/GenBank/DDBJ databases">
        <authorList>
            <consortium name="DOE Joint Genome Institute"/>
            <person name="Haridas S."/>
            <person name="Albert R."/>
            <person name="Binder M."/>
            <person name="Bloem J."/>
            <person name="Labutti K."/>
            <person name="Salamov A."/>
            <person name="Andreopoulos B."/>
            <person name="Baker S.E."/>
            <person name="Barry K."/>
            <person name="Bills G."/>
            <person name="Bluhm B.H."/>
            <person name="Cannon C."/>
            <person name="Castanera R."/>
            <person name="Culley D.E."/>
            <person name="Daum C."/>
            <person name="Ezra D."/>
            <person name="Gonzalez J.B."/>
            <person name="Henrissat B."/>
            <person name="Kuo A."/>
            <person name="Liang C."/>
            <person name="Lipzen A."/>
            <person name="Lutzoni F."/>
            <person name="Magnuson J."/>
            <person name="Mondo S."/>
            <person name="Nolan M."/>
            <person name="Ohm R."/>
            <person name="Pangilinan J."/>
            <person name="Park H.-J."/>
            <person name="Ramirez L."/>
            <person name="Alfaro M."/>
            <person name="Sun H."/>
            <person name="Tritt A."/>
            <person name="Yoshinaga Y."/>
            <person name="Zwiers L.-H."/>
            <person name="Turgeon B.G."/>
            <person name="Goodwin S.B."/>
            <person name="Spatafora J.W."/>
            <person name="Crous P.W."/>
            <person name="Grigoriev I.V."/>
        </authorList>
    </citation>
    <scope>NUCLEOTIDE SEQUENCE</scope>
    <source>
        <strain evidence="2 4">CBS 781.70</strain>
    </source>
</reference>
<evidence type="ECO:0000313" key="4">
    <source>
        <dbReference type="RefSeq" id="XP_033538133.1"/>
    </source>
</evidence>
<dbReference type="Proteomes" id="UP000504638">
    <property type="component" value="Unplaced"/>
</dbReference>
<evidence type="ECO:0000256" key="1">
    <source>
        <dbReference type="SAM" id="MobiDB-lite"/>
    </source>
</evidence>
<name>A0A6G1GER6_9PEZI</name>
<dbReference type="GeneID" id="54423276"/>
<keyword evidence="3" id="KW-1185">Reference proteome</keyword>
<gene>
    <name evidence="2 4" type="ORF">P152DRAFT_511266</name>
</gene>
<feature type="compositionally biased region" description="Acidic residues" evidence="1">
    <location>
        <begin position="170"/>
        <end position="184"/>
    </location>
</feature>
<dbReference type="EMBL" id="ML975150">
    <property type="protein sequence ID" value="KAF1816502.1"/>
    <property type="molecule type" value="Genomic_DNA"/>
</dbReference>
<evidence type="ECO:0000313" key="2">
    <source>
        <dbReference type="EMBL" id="KAF1816502.1"/>
    </source>
</evidence>
<reference evidence="4" key="3">
    <citation type="submission" date="2025-04" db="UniProtKB">
        <authorList>
            <consortium name="RefSeq"/>
        </authorList>
    </citation>
    <scope>IDENTIFICATION</scope>
    <source>
        <strain evidence="4">CBS 781.70</strain>
    </source>
</reference>
<organism evidence="2">
    <name type="scientific">Eremomyces bilateralis CBS 781.70</name>
    <dbReference type="NCBI Taxonomy" id="1392243"/>
    <lineage>
        <taxon>Eukaryota</taxon>
        <taxon>Fungi</taxon>
        <taxon>Dikarya</taxon>
        <taxon>Ascomycota</taxon>
        <taxon>Pezizomycotina</taxon>
        <taxon>Dothideomycetes</taxon>
        <taxon>Dothideomycetes incertae sedis</taxon>
        <taxon>Eremomycetales</taxon>
        <taxon>Eremomycetaceae</taxon>
        <taxon>Eremomyces</taxon>
    </lineage>
</organism>
<evidence type="ECO:0000313" key="3">
    <source>
        <dbReference type="Proteomes" id="UP000504638"/>
    </source>
</evidence>
<dbReference type="AlphaFoldDB" id="A0A6G1GER6"/>
<protein>
    <submittedName>
        <fullName evidence="2 4">Uncharacterized protein</fullName>
    </submittedName>
</protein>
<reference evidence="4" key="2">
    <citation type="submission" date="2020-04" db="EMBL/GenBank/DDBJ databases">
        <authorList>
            <consortium name="NCBI Genome Project"/>
        </authorList>
    </citation>
    <scope>NUCLEOTIDE SEQUENCE</scope>
    <source>
        <strain evidence="4">CBS 781.70</strain>
    </source>
</reference>
<proteinExistence type="predicted"/>
<dbReference type="RefSeq" id="XP_033538133.1">
    <property type="nucleotide sequence ID" value="XM_033682706.1"/>
</dbReference>
<feature type="region of interest" description="Disordered" evidence="1">
    <location>
        <begin position="166"/>
        <end position="192"/>
    </location>
</feature>
<accession>A0A6G1GER6</accession>